<feature type="transmembrane region" description="Helical" evidence="2">
    <location>
        <begin position="46"/>
        <end position="68"/>
    </location>
</feature>
<keyword evidence="2" id="KW-0812">Transmembrane</keyword>
<reference evidence="3 4" key="1">
    <citation type="journal article" date="2021" name="MBio">
        <title>A New Model Trypanosomatid, Novymonas esmeraldas: Genomic Perception of Its 'Candidatus Pandoraea novymonadis' Endosymbiont.</title>
        <authorList>
            <person name="Zakharova A."/>
            <person name="Saura A."/>
            <person name="Butenko A."/>
            <person name="Podesvova L."/>
            <person name="Warmusova S."/>
            <person name="Kostygov A.Y."/>
            <person name="Nenarokova A."/>
            <person name="Lukes J."/>
            <person name="Opperdoes F.R."/>
            <person name="Yurchenko V."/>
        </authorList>
    </citation>
    <scope>NUCLEOTIDE SEQUENCE [LARGE SCALE GENOMIC DNA]</scope>
    <source>
        <strain evidence="3 4">E262AT.01</strain>
    </source>
</reference>
<evidence type="ECO:0008006" key="5">
    <source>
        <dbReference type="Google" id="ProtNLM"/>
    </source>
</evidence>
<gene>
    <name evidence="3" type="ORF">NESM_000218700</name>
</gene>
<accession>A0AAW0F749</accession>
<comment type="caution">
    <text evidence="3">The sequence shown here is derived from an EMBL/GenBank/DDBJ whole genome shotgun (WGS) entry which is preliminary data.</text>
</comment>
<feature type="region of interest" description="Disordered" evidence="1">
    <location>
        <begin position="125"/>
        <end position="159"/>
    </location>
</feature>
<keyword evidence="4" id="KW-1185">Reference proteome</keyword>
<organism evidence="3 4">
    <name type="scientific">Novymonas esmeraldas</name>
    <dbReference type="NCBI Taxonomy" id="1808958"/>
    <lineage>
        <taxon>Eukaryota</taxon>
        <taxon>Discoba</taxon>
        <taxon>Euglenozoa</taxon>
        <taxon>Kinetoplastea</taxon>
        <taxon>Metakinetoplastina</taxon>
        <taxon>Trypanosomatida</taxon>
        <taxon>Trypanosomatidae</taxon>
        <taxon>Novymonas</taxon>
    </lineage>
</organism>
<evidence type="ECO:0000313" key="3">
    <source>
        <dbReference type="EMBL" id="KAK7201547.1"/>
    </source>
</evidence>
<feature type="compositionally biased region" description="Low complexity" evidence="1">
    <location>
        <begin position="129"/>
        <end position="159"/>
    </location>
</feature>
<feature type="transmembrane region" description="Helical" evidence="2">
    <location>
        <begin position="12"/>
        <end position="34"/>
    </location>
</feature>
<sequence length="159" mass="17452">MVSFTTLEVNLVMVPVLALFLLYCVPVPVISRAAERVTRLVESYNVSGLTFMSAMAIVSSVSFLFHFLEWHSKYDTKQRFADISLQLQHDNKRLRLERNLYIQLVTCVLCLAVKKCAALLHRQDGPRQPTTTAAAAAAAPAPATAPPRATTASPHAKSA</sequence>
<dbReference type="EMBL" id="JAECZO010000016">
    <property type="protein sequence ID" value="KAK7201547.1"/>
    <property type="molecule type" value="Genomic_DNA"/>
</dbReference>
<keyword evidence="2" id="KW-0472">Membrane</keyword>
<evidence type="ECO:0000256" key="1">
    <source>
        <dbReference type="SAM" id="MobiDB-lite"/>
    </source>
</evidence>
<name>A0AAW0F749_9TRYP</name>
<dbReference type="AlphaFoldDB" id="A0AAW0F749"/>
<protein>
    <recommendedName>
        <fullName evidence="5">Endoplasmic reticulum transmembrane protein</fullName>
    </recommendedName>
</protein>
<keyword evidence="2" id="KW-1133">Transmembrane helix</keyword>
<evidence type="ECO:0000256" key="2">
    <source>
        <dbReference type="SAM" id="Phobius"/>
    </source>
</evidence>
<evidence type="ECO:0000313" key="4">
    <source>
        <dbReference type="Proteomes" id="UP001430356"/>
    </source>
</evidence>
<proteinExistence type="predicted"/>
<dbReference type="Proteomes" id="UP001430356">
    <property type="component" value="Unassembled WGS sequence"/>
</dbReference>